<comment type="caution">
    <text evidence="2">The sequence shown here is derived from an EMBL/GenBank/DDBJ whole genome shotgun (WGS) entry which is preliminary data.</text>
</comment>
<protein>
    <submittedName>
        <fullName evidence="2">Uncharacterized protein</fullName>
    </submittedName>
</protein>
<feature type="compositionally biased region" description="Basic and acidic residues" evidence="1">
    <location>
        <begin position="1"/>
        <end position="12"/>
    </location>
</feature>
<evidence type="ECO:0000313" key="3">
    <source>
        <dbReference type="Proteomes" id="UP000295411"/>
    </source>
</evidence>
<evidence type="ECO:0000256" key="1">
    <source>
        <dbReference type="SAM" id="MobiDB-lite"/>
    </source>
</evidence>
<proteinExistence type="predicted"/>
<dbReference type="Proteomes" id="UP000295411">
    <property type="component" value="Unassembled WGS sequence"/>
</dbReference>
<feature type="region of interest" description="Disordered" evidence="1">
    <location>
        <begin position="1"/>
        <end position="61"/>
    </location>
</feature>
<reference evidence="2 3" key="1">
    <citation type="submission" date="2019-03" db="EMBL/GenBank/DDBJ databases">
        <title>Arthrobacter sp. nov., an bacterium isolated from biocrust in Mu Us Desert.</title>
        <authorList>
            <person name="Lixiong L."/>
        </authorList>
    </citation>
    <scope>NUCLEOTIDE SEQUENCE [LARGE SCALE GENOMIC DNA]</scope>
    <source>
        <strain evidence="2 3">SLN-3</strain>
    </source>
</reference>
<name>A0A4R5U270_9MICC</name>
<gene>
    <name evidence="2" type="ORF">E2F48_00415</name>
</gene>
<feature type="compositionally biased region" description="Acidic residues" evidence="1">
    <location>
        <begin position="49"/>
        <end position="61"/>
    </location>
</feature>
<dbReference type="AlphaFoldDB" id="A0A4R5U270"/>
<keyword evidence="3" id="KW-1185">Reference proteome</keyword>
<dbReference type="OrthoDB" id="9915805at2"/>
<dbReference type="RefSeq" id="WP_133402074.1">
    <property type="nucleotide sequence ID" value="NZ_SMTK01000001.1"/>
</dbReference>
<organism evidence="2 3">
    <name type="scientific">Arthrobacter crusticola</name>
    <dbReference type="NCBI Taxonomy" id="2547960"/>
    <lineage>
        <taxon>Bacteria</taxon>
        <taxon>Bacillati</taxon>
        <taxon>Actinomycetota</taxon>
        <taxon>Actinomycetes</taxon>
        <taxon>Micrococcales</taxon>
        <taxon>Micrococcaceae</taxon>
        <taxon>Arthrobacter</taxon>
    </lineage>
</organism>
<sequence length="61" mass="6360">MTETPNGKKQDTDGQDANGQDTGAGPEGTIPDNQEGIGATTLDEPSNFEPEEDDVEGGEPR</sequence>
<evidence type="ECO:0000313" key="2">
    <source>
        <dbReference type="EMBL" id="TDK27643.1"/>
    </source>
</evidence>
<dbReference type="EMBL" id="SMTK01000001">
    <property type="protein sequence ID" value="TDK27643.1"/>
    <property type="molecule type" value="Genomic_DNA"/>
</dbReference>
<accession>A0A4R5U270</accession>